<keyword evidence="2 7" id="KW-0489">Methyltransferase</keyword>
<evidence type="ECO:0000256" key="4">
    <source>
        <dbReference type="ARBA" id="ARBA00022691"/>
    </source>
</evidence>
<dbReference type="Pfam" id="PF05175">
    <property type="entry name" value="MTS"/>
    <property type="match status" value="1"/>
</dbReference>
<dbReference type="AlphaFoldDB" id="A0A542DC74"/>
<reference evidence="7 8" key="1">
    <citation type="submission" date="2019-06" db="EMBL/GenBank/DDBJ databases">
        <title>Sequencing the genomes of 1000 actinobacteria strains.</title>
        <authorList>
            <person name="Klenk H.-P."/>
        </authorList>
    </citation>
    <scope>NUCLEOTIDE SEQUENCE [LARGE SCALE GENOMIC DNA]</scope>
    <source>
        <strain evidence="7 8">DSM 45679</strain>
    </source>
</reference>
<dbReference type="SUPFAM" id="SSF53335">
    <property type="entry name" value="S-adenosyl-L-methionine-dependent methyltransferases"/>
    <property type="match status" value="1"/>
</dbReference>
<evidence type="ECO:0000256" key="5">
    <source>
        <dbReference type="ARBA" id="ARBA00048391"/>
    </source>
</evidence>
<gene>
    <name evidence="7" type="ORF">FB471_0294</name>
</gene>
<dbReference type="Gene3D" id="3.40.50.150">
    <property type="entry name" value="Vaccinia Virus protein VP39"/>
    <property type="match status" value="1"/>
</dbReference>
<evidence type="ECO:0000313" key="8">
    <source>
        <dbReference type="Proteomes" id="UP000320876"/>
    </source>
</evidence>
<keyword evidence="3 7" id="KW-0808">Transferase</keyword>
<evidence type="ECO:0000313" key="7">
    <source>
        <dbReference type="EMBL" id="TQJ00655.1"/>
    </source>
</evidence>
<sequence>MAASPHSIPAITSRLRAVGCVFAEDEARLLAEAAHSPEHLSALVDRRVTGLPLEQILGWAQFHDLRIAVEPDVFVPRRRTELLVRQATELARPGAVVLDLCCGTGAVGAALATIVDRAEVHAADLDPAAVRCARRNLAAAGGRVYEGDLYEPVPARLRGNVDLLVVNAPYVPTDAVDLMPPEARLHEPRAALDGGADGLSVQRRVVAEARNWLAPRGHLLIETSEPQAPRLAGACADAGLVTRIVGSAELDATVVLGSAGLVPDPAITMTA</sequence>
<keyword evidence="8" id="KW-1185">Reference proteome</keyword>
<dbReference type="EC" id="2.1.1.297" evidence="1"/>
<dbReference type="OrthoDB" id="9800643at2"/>
<proteinExistence type="predicted"/>
<organism evidence="7 8">
    <name type="scientific">Amycolatopsis cihanbeyliensis</name>
    <dbReference type="NCBI Taxonomy" id="1128664"/>
    <lineage>
        <taxon>Bacteria</taxon>
        <taxon>Bacillati</taxon>
        <taxon>Actinomycetota</taxon>
        <taxon>Actinomycetes</taxon>
        <taxon>Pseudonocardiales</taxon>
        <taxon>Pseudonocardiaceae</taxon>
        <taxon>Amycolatopsis</taxon>
    </lineage>
</organism>
<dbReference type="PANTHER" id="PTHR18895:SF74">
    <property type="entry name" value="MTRF1L RELEASE FACTOR GLUTAMINE METHYLTRANSFERASE"/>
    <property type="match status" value="1"/>
</dbReference>
<comment type="catalytic activity">
    <reaction evidence="5">
        <text>L-glutaminyl-[peptide chain release factor] + S-adenosyl-L-methionine = N(5)-methyl-L-glutaminyl-[peptide chain release factor] + S-adenosyl-L-homocysteine + H(+)</text>
        <dbReference type="Rhea" id="RHEA:42896"/>
        <dbReference type="Rhea" id="RHEA-COMP:10271"/>
        <dbReference type="Rhea" id="RHEA-COMP:10272"/>
        <dbReference type="ChEBI" id="CHEBI:15378"/>
        <dbReference type="ChEBI" id="CHEBI:30011"/>
        <dbReference type="ChEBI" id="CHEBI:57856"/>
        <dbReference type="ChEBI" id="CHEBI:59789"/>
        <dbReference type="ChEBI" id="CHEBI:61891"/>
        <dbReference type="EC" id="2.1.1.297"/>
    </reaction>
</comment>
<dbReference type="GO" id="GO:0032259">
    <property type="term" value="P:methylation"/>
    <property type="evidence" value="ECO:0007669"/>
    <property type="project" value="UniProtKB-KW"/>
</dbReference>
<dbReference type="GO" id="GO:0102559">
    <property type="term" value="F:peptide chain release factor N(5)-glutamine methyltransferase activity"/>
    <property type="evidence" value="ECO:0007669"/>
    <property type="project" value="UniProtKB-EC"/>
</dbReference>
<evidence type="ECO:0000256" key="1">
    <source>
        <dbReference type="ARBA" id="ARBA00012771"/>
    </source>
</evidence>
<evidence type="ECO:0000256" key="3">
    <source>
        <dbReference type="ARBA" id="ARBA00022679"/>
    </source>
</evidence>
<name>A0A542DC74_AMYCI</name>
<keyword evidence="4" id="KW-0949">S-adenosyl-L-methionine</keyword>
<dbReference type="NCBIfam" id="TIGR03704">
    <property type="entry name" value="PrmC_rel_meth"/>
    <property type="match status" value="1"/>
</dbReference>
<evidence type="ECO:0000256" key="2">
    <source>
        <dbReference type="ARBA" id="ARBA00022603"/>
    </source>
</evidence>
<dbReference type="NCBIfam" id="TIGR00536">
    <property type="entry name" value="hemK_fam"/>
    <property type="match status" value="1"/>
</dbReference>
<protein>
    <recommendedName>
        <fullName evidence="1">peptide chain release factor N(5)-glutamine methyltransferase</fullName>
        <ecNumber evidence="1">2.1.1.297</ecNumber>
    </recommendedName>
</protein>
<dbReference type="InterPro" id="IPR029063">
    <property type="entry name" value="SAM-dependent_MTases_sf"/>
</dbReference>
<dbReference type="RefSeq" id="WP_141995558.1">
    <property type="nucleotide sequence ID" value="NZ_VFML01000001.1"/>
</dbReference>
<evidence type="ECO:0000259" key="6">
    <source>
        <dbReference type="Pfam" id="PF05175"/>
    </source>
</evidence>
<dbReference type="PANTHER" id="PTHR18895">
    <property type="entry name" value="HEMK METHYLTRANSFERASE"/>
    <property type="match status" value="1"/>
</dbReference>
<dbReference type="EMBL" id="VFML01000001">
    <property type="protein sequence ID" value="TQJ00655.1"/>
    <property type="molecule type" value="Genomic_DNA"/>
</dbReference>
<dbReference type="InterPro" id="IPR050320">
    <property type="entry name" value="N5-glutamine_MTase"/>
</dbReference>
<dbReference type="Proteomes" id="UP000320876">
    <property type="component" value="Unassembled WGS sequence"/>
</dbReference>
<dbReference type="InterPro" id="IPR022446">
    <property type="entry name" value="MeTrfrase_put"/>
</dbReference>
<accession>A0A542DC74</accession>
<dbReference type="CDD" id="cd02440">
    <property type="entry name" value="AdoMet_MTases"/>
    <property type="match status" value="1"/>
</dbReference>
<comment type="caution">
    <text evidence="7">The sequence shown here is derived from an EMBL/GenBank/DDBJ whole genome shotgun (WGS) entry which is preliminary data.</text>
</comment>
<feature type="domain" description="Methyltransferase small" evidence="6">
    <location>
        <begin position="80"/>
        <end position="178"/>
    </location>
</feature>
<dbReference type="InterPro" id="IPR004556">
    <property type="entry name" value="HemK-like"/>
</dbReference>
<dbReference type="InterPro" id="IPR007848">
    <property type="entry name" value="Small_mtfrase_dom"/>
</dbReference>